<dbReference type="Gene3D" id="2.60.120.620">
    <property type="entry name" value="q2cbj1_9rhob like domain"/>
    <property type="match status" value="1"/>
</dbReference>
<dbReference type="PANTHER" id="PTHR20883:SF48">
    <property type="entry name" value="ECTOINE DIOXYGENASE"/>
    <property type="match status" value="1"/>
</dbReference>
<accession>A0ABT1ZLW0</accession>
<proteinExistence type="predicted"/>
<dbReference type="EMBL" id="JANUGW010000003">
    <property type="protein sequence ID" value="MCS0580856.1"/>
    <property type="molecule type" value="Genomic_DNA"/>
</dbReference>
<reference evidence="2 3" key="1">
    <citation type="submission" date="2022-08" db="EMBL/GenBank/DDBJ databases">
        <title>Reclassification of Massilia species as members of the genera Telluria, Duganella, Pseudoduganella, Mokoshia gen. nov. and Zemynaea gen. nov. using orthogonal and non-orthogonal genome-based approaches.</title>
        <authorList>
            <person name="Bowman J.P."/>
        </authorList>
    </citation>
    <scope>NUCLEOTIDE SEQUENCE [LARGE SCALE GENOMIC DNA]</scope>
    <source>
        <strain evidence="2 3">JCM 31316</strain>
    </source>
</reference>
<organism evidence="2 3">
    <name type="scientific">Massilia pinisoli</name>
    <dbReference type="NCBI Taxonomy" id="1772194"/>
    <lineage>
        <taxon>Bacteria</taxon>
        <taxon>Pseudomonadati</taxon>
        <taxon>Pseudomonadota</taxon>
        <taxon>Betaproteobacteria</taxon>
        <taxon>Burkholderiales</taxon>
        <taxon>Oxalobacteraceae</taxon>
        <taxon>Telluria group</taxon>
        <taxon>Massilia</taxon>
    </lineage>
</organism>
<protein>
    <submittedName>
        <fullName evidence="2">Phytanoyl-CoA dioxygenase family protein</fullName>
    </submittedName>
</protein>
<comment type="cofactor">
    <cofactor evidence="1">
        <name>Fe(2+)</name>
        <dbReference type="ChEBI" id="CHEBI:29033"/>
    </cofactor>
</comment>
<dbReference type="PANTHER" id="PTHR20883">
    <property type="entry name" value="PHYTANOYL-COA DIOXYGENASE DOMAIN CONTAINING 1"/>
    <property type="match status" value="1"/>
</dbReference>
<dbReference type="InterPro" id="IPR008775">
    <property type="entry name" value="Phytyl_CoA_dOase-like"/>
</dbReference>
<evidence type="ECO:0000313" key="3">
    <source>
        <dbReference type="Proteomes" id="UP001204151"/>
    </source>
</evidence>
<dbReference type="Proteomes" id="UP001204151">
    <property type="component" value="Unassembled WGS sequence"/>
</dbReference>
<evidence type="ECO:0000313" key="2">
    <source>
        <dbReference type="EMBL" id="MCS0580856.1"/>
    </source>
</evidence>
<keyword evidence="2" id="KW-0223">Dioxygenase</keyword>
<name>A0ABT1ZLW0_9BURK</name>
<keyword evidence="3" id="KW-1185">Reference proteome</keyword>
<evidence type="ECO:0000256" key="1">
    <source>
        <dbReference type="ARBA" id="ARBA00001954"/>
    </source>
</evidence>
<keyword evidence="2" id="KW-0560">Oxidoreductase</keyword>
<comment type="caution">
    <text evidence="2">The sequence shown here is derived from an EMBL/GenBank/DDBJ whole genome shotgun (WGS) entry which is preliminary data.</text>
</comment>
<dbReference type="Pfam" id="PF05721">
    <property type="entry name" value="PhyH"/>
    <property type="match status" value="1"/>
</dbReference>
<dbReference type="GO" id="GO:0051213">
    <property type="term" value="F:dioxygenase activity"/>
    <property type="evidence" value="ECO:0007669"/>
    <property type="project" value="UniProtKB-KW"/>
</dbReference>
<gene>
    <name evidence="2" type="ORF">NX784_04580</name>
</gene>
<dbReference type="RefSeq" id="WP_258815513.1">
    <property type="nucleotide sequence ID" value="NZ_JANUGW010000003.1"/>
</dbReference>
<sequence>MTSDSFLRDGFAVLPAVLRDSQCDAIAEFVEAFASDSPGTRNLLAHEECRALVAELRAHPAVGALIPAGHVAVQCTYFEKSIDNNWLVPIHQDLSIPVRTRLDHPSLRGWSDKEGTLFVQPPADVLETLVAVRIHLDPCLETDGPLQFVPGTHTRGRVDAAEASRLKQAGPVVTCTVDQGGALVMRPLALHASSKATGTSRRRVLHIVFGPSELPYGLQWPDTPPA</sequence>
<dbReference type="SUPFAM" id="SSF51197">
    <property type="entry name" value="Clavaminate synthase-like"/>
    <property type="match status" value="1"/>
</dbReference>